<name>A0A8J2RB34_9CRUS</name>
<comment type="subunit">
    <text evidence="4">Associates with the RNA polymerase II complex.</text>
</comment>
<organism evidence="8 9">
    <name type="scientific">Daphnia galeata</name>
    <dbReference type="NCBI Taxonomy" id="27404"/>
    <lineage>
        <taxon>Eukaryota</taxon>
        <taxon>Metazoa</taxon>
        <taxon>Ecdysozoa</taxon>
        <taxon>Arthropoda</taxon>
        <taxon>Crustacea</taxon>
        <taxon>Branchiopoda</taxon>
        <taxon>Diplostraca</taxon>
        <taxon>Cladocera</taxon>
        <taxon>Anomopoda</taxon>
        <taxon>Daphniidae</taxon>
        <taxon>Daphnia</taxon>
    </lineage>
</organism>
<dbReference type="OrthoDB" id="10069473at2759"/>
<keyword evidence="3" id="KW-0007">Acetylation</keyword>
<dbReference type="PROSITE" id="PS51391">
    <property type="entry name" value="CID"/>
    <property type="match status" value="1"/>
</dbReference>
<keyword evidence="9" id="KW-1185">Reference proteome</keyword>
<dbReference type="EMBL" id="CAKKLH010000017">
    <property type="protein sequence ID" value="CAH0099320.1"/>
    <property type="molecule type" value="Genomic_DNA"/>
</dbReference>
<gene>
    <name evidence="8" type="ORF">DGAL_LOCUS1454</name>
</gene>
<dbReference type="FunFam" id="1.25.40.90:FF:000020">
    <property type="entry name" value="regulation of nuclear pre-mRNA domain-containing protein 2 isoform X1"/>
    <property type="match status" value="1"/>
</dbReference>
<evidence type="ECO:0000256" key="4">
    <source>
        <dbReference type="ARBA" id="ARBA00062892"/>
    </source>
</evidence>
<feature type="compositionally biased region" description="Basic and acidic residues" evidence="6">
    <location>
        <begin position="482"/>
        <end position="495"/>
    </location>
</feature>
<feature type="compositionally biased region" description="Polar residues" evidence="6">
    <location>
        <begin position="644"/>
        <end position="661"/>
    </location>
</feature>
<evidence type="ECO:0000313" key="8">
    <source>
        <dbReference type="EMBL" id="CAH0099320.1"/>
    </source>
</evidence>
<feature type="region of interest" description="Disordered" evidence="6">
    <location>
        <begin position="274"/>
        <end position="302"/>
    </location>
</feature>
<proteinExistence type="predicted"/>
<keyword evidence="1" id="KW-0488">Methylation</keyword>
<feature type="region of interest" description="Disordered" evidence="6">
    <location>
        <begin position="643"/>
        <end position="699"/>
    </location>
</feature>
<dbReference type="SMART" id="SM00582">
    <property type="entry name" value="RPR"/>
    <property type="match status" value="1"/>
</dbReference>
<comment type="caution">
    <text evidence="8">The sequence shown here is derived from an EMBL/GenBank/DDBJ whole genome shotgun (WGS) entry which is preliminary data.</text>
</comment>
<dbReference type="SUPFAM" id="SSF48464">
    <property type="entry name" value="ENTH/VHS domain"/>
    <property type="match status" value="1"/>
</dbReference>
<feature type="compositionally biased region" description="Low complexity" evidence="6">
    <location>
        <begin position="662"/>
        <end position="681"/>
    </location>
</feature>
<dbReference type="Proteomes" id="UP000789390">
    <property type="component" value="Unassembled WGS sequence"/>
</dbReference>
<evidence type="ECO:0000259" key="7">
    <source>
        <dbReference type="PROSITE" id="PS51391"/>
    </source>
</evidence>
<evidence type="ECO:0000313" key="9">
    <source>
        <dbReference type="Proteomes" id="UP000789390"/>
    </source>
</evidence>
<feature type="domain" description="CID" evidence="7">
    <location>
        <begin position="5"/>
        <end position="135"/>
    </location>
</feature>
<dbReference type="Gene3D" id="6.10.250.2560">
    <property type="match status" value="1"/>
</dbReference>
<dbReference type="GO" id="GO:0031124">
    <property type="term" value="P:mRNA 3'-end processing"/>
    <property type="evidence" value="ECO:0007669"/>
    <property type="project" value="TreeGrafter"/>
</dbReference>
<feature type="region of interest" description="Disordered" evidence="6">
    <location>
        <begin position="407"/>
        <end position="519"/>
    </location>
</feature>
<sequence>MARNGTHFSDSHFEKKLNNLKDTQESIQGLSAWCLNHKSDLNHIIKCWLKAIKKSKPEQCLTLFYLANDVIQHSKKKSYLDLVSAWELALKEATPYAREEKVRNRVLRIFKIWEERDVYSNTFVDELSVLLEPPVKTEIKATVKQSSDFESTHLVDKIHQCRTLEEDTDLKQRTLTESKVKITEVDVLRACVKERRKTDDFFNEFDTSVGRMEEYVKALEVETRERASLISILEQADLFYEGQRGEFKVVCMAYKQFGSRIKGVKRKLEEMMQSLPKTSETKQTQLPNIDAPSPTSSTGSDLELPDAFVQSGRTGENCRRPQESMQGMDLDSRITSFLAAGSQGFTGSFLSASPVKSESPKQVQVCLPSKPVLPSSVDPYPFYPAVNSPFGNLASLLVPPPPPPPPPPLMPPPVFQDLPRPEPPPPPPISLLGQKPWSKNSPVHHPLPSRIPSWSVEESASNNGTSKINSHHTSTFFPSQDIDLRSGQRPIDHRNLISLTSGPDKYSPPTSDSHNSIEPSIGEEEISSWLKDVLKAQEARERKPADLNEQVLNLLDSFDHDQVNFMSQDGQVLGGTPTGGTKIKSLIDSHHPYSNHHTRITTTSKASFEGSDQSRIEIPLVIPDPPSKVPSLMATVLYPDRPPFTTSGLDSSPTRNPFDQQSTRARSSNSATSSTISPSIRGFSPARFSRPPYPRGSRW</sequence>
<feature type="compositionally biased region" description="Polar residues" evidence="6">
    <location>
        <begin position="456"/>
        <end position="478"/>
    </location>
</feature>
<dbReference type="Gene3D" id="1.25.40.90">
    <property type="match status" value="1"/>
</dbReference>
<dbReference type="CDD" id="cd16981">
    <property type="entry name" value="CID_RPRD_like"/>
    <property type="match status" value="1"/>
</dbReference>
<dbReference type="InterPro" id="IPR006569">
    <property type="entry name" value="CID_dom"/>
</dbReference>
<dbReference type="PANTHER" id="PTHR12460">
    <property type="entry name" value="CYCLIN-DEPENDENT KINASE INHIBITOR-RELATED PROTEIN"/>
    <property type="match status" value="1"/>
</dbReference>
<accession>A0A8J2RB34</accession>
<dbReference type="InterPro" id="IPR008942">
    <property type="entry name" value="ENTH_VHS"/>
</dbReference>
<evidence type="ECO:0000256" key="2">
    <source>
        <dbReference type="ARBA" id="ARBA00022553"/>
    </source>
</evidence>
<feature type="compositionally biased region" description="Polar residues" evidence="6">
    <location>
        <begin position="275"/>
        <end position="300"/>
    </location>
</feature>
<dbReference type="GO" id="GO:0000993">
    <property type="term" value="F:RNA polymerase II complex binding"/>
    <property type="evidence" value="ECO:0007669"/>
    <property type="project" value="TreeGrafter"/>
</dbReference>
<dbReference type="AlphaFoldDB" id="A0A8J2RB34"/>
<protein>
    <recommendedName>
        <fullName evidence="5">Regulation of nuclear pre-mRNA domain-containing protein 2</fullName>
    </recommendedName>
</protein>
<evidence type="ECO:0000256" key="3">
    <source>
        <dbReference type="ARBA" id="ARBA00022990"/>
    </source>
</evidence>
<dbReference type="Pfam" id="PF04818">
    <property type="entry name" value="CID"/>
    <property type="match status" value="1"/>
</dbReference>
<keyword evidence="2" id="KW-0597">Phosphoprotein</keyword>
<evidence type="ECO:0000256" key="5">
    <source>
        <dbReference type="ARBA" id="ARBA00067342"/>
    </source>
</evidence>
<reference evidence="8" key="1">
    <citation type="submission" date="2021-11" db="EMBL/GenBank/DDBJ databases">
        <authorList>
            <person name="Schell T."/>
        </authorList>
    </citation>
    <scope>NUCLEOTIDE SEQUENCE</scope>
    <source>
        <strain evidence="8">M5</strain>
    </source>
</reference>
<evidence type="ECO:0000256" key="6">
    <source>
        <dbReference type="SAM" id="MobiDB-lite"/>
    </source>
</evidence>
<evidence type="ECO:0000256" key="1">
    <source>
        <dbReference type="ARBA" id="ARBA00022481"/>
    </source>
</evidence>
<dbReference type="PANTHER" id="PTHR12460:SF40">
    <property type="entry name" value="REGULATION OF NUCLEAR PRE-MRNA DOMAIN-CONTAINING PROTEIN 2"/>
    <property type="match status" value="1"/>
</dbReference>